<protein>
    <submittedName>
        <fullName evidence="1">Uncharacterized protein</fullName>
    </submittedName>
</protein>
<dbReference type="Proteomes" id="UP000326396">
    <property type="component" value="Linkage Group LG8"/>
</dbReference>
<gene>
    <name evidence="1" type="ORF">E3N88_38749</name>
</gene>
<reference evidence="1 2" key="1">
    <citation type="submission" date="2019-05" db="EMBL/GenBank/DDBJ databases">
        <title>Mikania micrantha, genome provides insights into the molecular mechanism of rapid growth.</title>
        <authorList>
            <person name="Liu B."/>
        </authorList>
    </citation>
    <scope>NUCLEOTIDE SEQUENCE [LARGE SCALE GENOMIC DNA]</scope>
    <source>
        <strain evidence="1">NLD-2019</strain>
        <tissue evidence="1">Leaf</tissue>
    </source>
</reference>
<evidence type="ECO:0000313" key="2">
    <source>
        <dbReference type="Proteomes" id="UP000326396"/>
    </source>
</evidence>
<dbReference type="EMBL" id="SZYD01000018">
    <property type="protein sequence ID" value="KAD2805372.1"/>
    <property type="molecule type" value="Genomic_DNA"/>
</dbReference>
<comment type="caution">
    <text evidence="1">The sequence shown here is derived from an EMBL/GenBank/DDBJ whole genome shotgun (WGS) entry which is preliminary data.</text>
</comment>
<name>A0A5N6LXE6_9ASTR</name>
<dbReference type="AlphaFoldDB" id="A0A5N6LXE6"/>
<keyword evidence="2" id="KW-1185">Reference proteome</keyword>
<sequence length="245" mass="27910">MCFTNNPFSLSNSRTLSLSRKPNFKRAYLPRFSTDFGVLGVHAKLSTSSTRKYKIFADPSSQKRVLDYLRILYQAETVVSGKGDDRSCRFGRLVSNSMEPNLVDLRRAFLPNPGSSRAFLQQLTQTNPEVVHNMVLKFIGSKHGIQIKWFKTWYSNQVVQNMVFKSSGAKHGIQVKLFTSWSGVMVFLSRMELAFKFAFKSQLQVWCHMVIKTADVLSNSKRGLGLDIIGCRANSDWTVYTHFLT</sequence>
<proteinExistence type="predicted"/>
<accession>A0A5N6LXE6</accession>
<organism evidence="1 2">
    <name type="scientific">Mikania micrantha</name>
    <name type="common">bitter vine</name>
    <dbReference type="NCBI Taxonomy" id="192012"/>
    <lineage>
        <taxon>Eukaryota</taxon>
        <taxon>Viridiplantae</taxon>
        <taxon>Streptophyta</taxon>
        <taxon>Embryophyta</taxon>
        <taxon>Tracheophyta</taxon>
        <taxon>Spermatophyta</taxon>
        <taxon>Magnoliopsida</taxon>
        <taxon>eudicotyledons</taxon>
        <taxon>Gunneridae</taxon>
        <taxon>Pentapetalae</taxon>
        <taxon>asterids</taxon>
        <taxon>campanulids</taxon>
        <taxon>Asterales</taxon>
        <taxon>Asteraceae</taxon>
        <taxon>Asteroideae</taxon>
        <taxon>Heliantheae alliance</taxon>
        <taxon>Eupatorieae</taxon>
        <taxon>Mikania</taxon>
    </lineage>
</organism>
<evidence type="ECO:0000313" key="1">
    <source>
        <dbReference type="EMBL" id="KAD2805372.1"/>
    </source>
</evidence>